<dbReference type="RefSeq" id="XP_009786042.1">
    <property type="nucleotide sequence ID" value="XM_009787740.1"/>
</dbReference>
<dbReference type="KEGG" id="nsy:104234209"/>
<accession>A0A1U7X1M2</accession>
<keyword evidence="2" id="KW-1185">Reference proteome</keyword>
<reference evidence="3" key="2">
    <citation type="submission" date="2025-08" db="UniProtKB">
        <authorList>
            <consortium name="RefSeq"/>
        </authorList>
    </citation>
    <scope>IDENTIFICATION</scope>
    <source>
        <tissue evidence="3">Leaf</tissue>
    </source>
</reference>
<reference evidence="2" key="1">
    <citation type="journal article" date="2013" name="Genome Biol.">
        <title>Reference genomes and transcriptomes of Nicotiana sylvestris and Nicotiana tomentosiformis.</title>
        <authorList>
            <person name="Sierro N."/>
            <person name="Battey J.N."/>
            <person name="Ouadi S."/>
            <person name="Bovet L."/>
            <person name="Goepfert S."/>
            <person name="Bakaher N."/>
            <person name="Peitsch M.C."/>
            <person name="Ivanov N.V."/>
        </authorList>
    </citation>
    <scope>NUCLEOTIDE SEQUENCE [LARGE SCALE GENOMIC DNA]</scope>
</reference>
<feature type="chain" id="PRO_5010545542" evidence="1">
    <location>
        <begin position="29"/>
        <end position="145"/>
    </location>
</feature>
<dbReference type="AlphaFoldDB" id="A0A1U7X1M2"/>
<proteinExistence type="predicted"/>
<evidence type="ECO:0000313" key="2">
    <source>
        <dbReference type="Proteomes" id="UP000189701"/>
    </source>
</evidence>
<evidence type="ECO:0000313" key="3">
    <source>
        <dbReference type="RefSeq" id="XP_009786042.1"/>
    </source>
</evidence>
<gene>
    <name evidence="3" type="primary">LOC104234209</name>
</gene>
<evidence type="ECO:0000256" key="1">
    <source>
        <dbReference type="SAM" id="SignalP"/>
    </source>
</evidence>
<sequence>MVGGFLNCCVVLPLLFSFFHVVMDVASCNNMCTSWDKITEAASKEGKDLDFCGTIDACQALYLTPLMIYPQFTDLGQDELTKKWSWERIIDVSSIQQSERSEAYVVKAINFLLTDTPLVQLNDKRMELFKEKYLVYIFRGRMDPS</sequence>
<name>A0A1U7X1M2_NICSY</name>
<dbReference type="Proteomes" id="UP000189701">
    <property type="component" value="Unplaced"/>
</dbReference>
<protein>
    <submittedName>
        <fullName evidence="3">Uncharacterized protein LOC104234209</fullName>
    </submittedName>
</protein>
<feature type="signal peptide" evidence="1">
    <location>
        <begin position="1"/>
        <end position="28"/>
    </location>
</feature>
<keyword evidence="1" id="KW-0732">Signal</keyword>
<organism evidence="2 3">
    <name type="scientific">Nicotiana sylvestris</name>
    <name type="common">Wood tobacco</name>
    <name type="synonym">South American tobacco</name>
    <dbReference type="NCBI Taxonomy" id="4096"/>
    <lineage>
        <taxon>Eukaryota</taxon>
        <taxon>Viridiplantae</taxon>
        <taxon>Streptophyta</taxon>
        <taxon>Embryophyta</taxon>
        <taxon>Tracheophyta</taxon>
        <taxon>Spermatophyta</taxon>
        <taxon>Magnoliopsida</taxon>
        <taxon>eudicotyledons</taxon>
        <taxon>Gunneridae</taxon>
        <taxon>Pentapetalae</taxon>
        <taxon>asterids</taxon>
        <taxon>lamiids</taxon>
        <taxon>Solanales</taxon>
        <taxon>Solanaceae</taxon>
        <taxon>Nicotianoideae</taxon>
        <taxon>Nicotianeae</taxon>
        <taxon>Nicotiana</taxon>
    </lineage>
</organism>
<dbReference type="GeneID" id="104234209"/>